<feature type="domain" description="RxLR effector PexRD54 WY" evidence="8">
    <location>
        <begin position="178"/>
        <end position="218"/>
    </location>
</feature>
<gene>
    <name evidence="10" type="ORF">AM587_10005022</name>
    <name evidence="9" type="ORF">AM587_10005889</name>
</gene>
<reference evidence="10 11" key="1">
    <citation type="submission" date="2015-11" db="EMBL/GenBank/DDBJ databases">
        <title>Genomes and virulence difference between two physiological races of Phytophthora nicotianae.</title>
        <authorList>
            <person name="Liu H."/>
            <person name="Ma X."/>
            <person name="Yu H."/>
            <person name="Fang D."/>
            <person name="Li Y."/>
            <person name="Wang X."/>
            <person name="Wang W."/>
            <person name="Dong Y."/>
            <person name="Xiao B."/>
        </authorList>
    </citation>
    <scope>NUCLEOTIDE SEQUENCE [LARGE SCALE GENOMIC DNA]</scope>
    <source>
        <strain evidence="10">Race 0</strain>
        <strain evidence="11">race 0</strain>
    </source>
</reference>
<dbReference type="InterPro" id="IPR054463">
    <property type="entry name" value="PexRD54_WY"/>
</dbReference>
<evidence type="ECO:0000256" key="6">
    <source>
        <dbReference type="ARBA" id="ARBA00023026"/>
    </source>
</evidence>
<feature type="domain" description="RxLR effector PexRD54 WY" evidence="8">
    <location>
        <begin position="277"/>
        <end position="308"/>
    </location>
</feature>
<name>A0A0W8CX80_PHYNI</name>
<comment type="subcellular location">
    <subcellularLocation>
        <location evidence="1">Host cell</location>
    </subcellularLocation>
    <subcellularLocation>
        <location evidence="2">Secreted</location>
    </subcellularLocation>
</comment>
<evidence type="ECO:0000256" key="2">
    <source>
        <dbReference type="ARBA" id="ARBA00004613"/>
    </source>
</evidence>
<keyword evidence="5 7" id="KW-0732">Signal</keyword>
<comment type="caution">
    <text evidence="10">The sequence shown here is derived from an EMBL/GenBank/DDBJ whole genome shotgun (WGS) entry which is preliminary data.</text>
</comment>
<comment type="similarity">
    <text evidence="3">Belongs to the RxLR effector family.</text>
</comment>
<evidence type="ECO:0000256" key="3">
    <source>
        <dbReference type="ARBA" id="ARBA00010400"/>
    </source>
</evidence>
<proteinExistence type="inferred from homology"/>
<dbReference type="Pfam" id="PF22748">
    <property type="entry name" value="PexRD54_WY"/>
    <property type="match status" value="3"/>
</dbReference>
<protein>
    <recommendedName>
        <fullName evidence="8">RxLR effector PexRD54 WY domain-containing protein</fullName>
    </recommendedName>
</protein>
<dbReference type="AlphaFoldDB" id="A0A0W8CX80"/>
<evidence type="ECO:0000256" key="4">
    <source>
        <dbReference type="ARBA" id="ARBA00022525"/>
    </source>
</evidence>
<keyword evidence="4" id="KW-0964">Secreted</keyword>
<evidence type="ECO:0000256" key="5">
    <source>
        <dbReference type="ARBA" id="ARBA00022729"/>
    </source>
</evidence>
<evidence type="ECO:0000313" key="9">
    <source>
        <dbReference type="EMBL" id="KUF76241.1"/>
    </source>
</evidence>
<dbReference type="OMA" id="PENFFKM"/>
<feature type="chain" id="PRO_5007439878" description="RxLR effector PexRD54 WY domain-containing protein" evidence="7">
    <location>
        <begin position="28"/>
        <end position="495"/>
    </location>
</feature>
<dbReference type="GO" id="GO:0005576">
    <property type="term" value="C:extracellular region"/>
    <property type="evidence" value="ECO:0007669"/>
    <property type="project" value="UniProtKB-SubCell"/>
</dbReference>
<accession>A0A0W8CX80</accession>
<feature type="signal peptide" evidence="7">
    <location>
        <begin position="1"/>
        <end position="27"/>
    </location>
</feature>
<evidence type="ECO:0000313" key="10">
    <source>
        <dbReference type="EMBL" id="KUF88630.1"/>
    </source>
</evidence>
<evidence type="ECO:0000259" key="8">
    <source>
        <dbReference type="Pfam" id="PF22748"/>
    </source>
</evidence>
<evidence type="ECO:0000313" key="11">
    <source>
        <dbReference type="Proteomes" id="UP000052943"/>
    </source>
</evidence>
<organism evidence="10 11">
    <name type="scientific">Phytophthora nicotianae</name>
    <name type="common">Potato buckeye rot agent</name>
    <name type="synonym">Phytophthora parasitica</name>
    <dbReference type="NCBI Taxonomy" id="4792"/>
    <lineage>
        <taxon>Eukaryota</taxon>
        <taxon>Sar</taxon>
        <taxon>Stramenopiles</taxon>
        <taxon>Oomycota</taxon>
        <taxon>Peronosporomycetes</taxon>
        <taxon>Peronosporales</taxon>
        <taxon>Peronosporaceae</taxon>
        <taxon>Phytophthora</taxon>
    </lineage>
</organism>
<dbReference type="EMBL" id="LNFO01001813">
    <property type="protein sequence ID" value="KUF88630.1"/>
    <property type="molecule type" value="Genomic_DNA"/>
</dbReference>
<evidence type="ECO:0000256" key="7">
    <source>
        <dbReference type="SAM" id="SignalP"/>
    </source>
</evidence>
<dbReference type="Proteomes" id="UP000052943">
    <property type="component" value="Unassembled WGS sequence"/>
</dbReference>
<dbReference type="EMBL" id="LNFO01005846">
    <property type="protein sequence ID" value="KUF76241.1"/>
    <property type="molecule type" value="Genomic_DNA"/>
</dbReference>
<feature type="domain" description="RxLR effector PexRD54 WY" evidence="8">
    <location>
        <begin position="359"/>
        <end position="399"/>
    </location>
</feature>
<dbReference type="GO" id="GO:0043657">
    <property type="term" value="C:host cell"/>
    <property type="evidence" value="ECO:0007669"/>
    <property type="project" value="UniProtKB-SubCell"/>
</dbReference>
<dbReference type="OrthoDB" id="112632at2759"/>
<keyword evidence="6" id="KW-0843">Virulence</keyword>
<evidence type="ECO:0000256" key="1">
    <source>
        <dbReference type="ARBA" id="ARBA00004340"/>
    </source>
</evidence>
<sequence length="495" mass="55921">MCPNFSTVFTLAAFLAIATVSLTTAEAKLIQFRAPTHLRSVPTTTSWQRLLRAKNTAYDDQERALTLPAEGVFASLVGSVASKLAQNLRIQTWMFNRVSIDDIFTRLSLNTAGNKIFEDPNLMTWAVFVTKVEKKNPEDIILAKLNSQYAPESLASMIEAAKKVSSTERFASVLQAQQRQVWFSTGESGDDIFKLLKLDETGTKLFESPQVTTWASYVDEFNKNAPNKKVSMLTLLARRYEEEDLVKMIEAAKKVPSTEDIAVKLQAELKASVGGGKSPENFFKILKLDDTGEELFKSPAFPTWVSYVDHFNRKNSGEASSIFARLTKIYGEVKLAEMIETAIKTSTAETIAKRLQEQQNLRWLSKQKSPDDVFKLLKLDKLNSAVLSDVKLSAWLSYVKDFNLANPRKEESLLKTLTHQYKEVGAAKIIQQGKELSETKKLAEDLQVAQFTRWFRKGVSDDNIHKLLNVKTLDDPNMAIVDEYIKFYTEMMKTF</sequence>